<sequence length="223" mass="23591">MRRQFALLQERERSGARRIGWKVGFGAPAAMEKLGITAPLVGFLLDSAVLDSGAAVSIASWTKPAAEPEIAIEIGRDVAPDASERDIVDAIAAIGPAIELADVDGPVDDVEAILAGDIFQRHVIFGPRDTSRAGARLDGVKGHLVRSAREIDVPDDLEANTGSLRIIVTQVARTLGAFGRRLQAGDLIIAGSVTAPQFLEASDRQLAWTLHPIGRVSVSFDAA</sequence>
<keyword evidence="2" id="KW-1185">Reference proteome</keyword>
<dbReference type="PANTHER" id="PTHR30143">
    <property type="entry name" value="ACID HYDRATASE"/>
    <property type="match status" value="1"/>
</dbReference>
<accession>A0A1W6ZR35</accession>
<name>A0A1W6ZR35_9HYPH</name>
<dbReference type="STRING" id="1235591.CAK95_12655"/>
<organism evidence="1 2">
    <name type="scientific">Pseudorhodoplanes sinuspersici</name>
    <dbReference type="NCBI Taxonomy" id="1235591"/>
    <lineage>
        <taxon>Bacteria</taxon>
        <taxon>Pseudomonadati</taxon>
        <taxon>Pseudomonadota</taxon>
        <taxon>Alphaproteobacteria</taxon>
        <taxon>Hyphomicrobiales</taxon>
        <taxon>Pseudorhodoplanes</taxon>
    </lineage>
</organism>
<dbReference type="InterPro" id="IPR050772">
    <property type="entry name" value="Hydratase-Decarb/MhpD_sf"/>
</dbReference>
<reference evidence="1 2" key="1">
    <citation type="submission" date="2017-05" db="EMBL/GenBank/DDBJ databases">
        <title>Full genome sequence of Pseudorhodoplanes sinuspersici.</title>
        <authorList>
            <person name="Dastgheib S.M.M."/>
            <person name="Shavandi M."/>
            <person name="Tirandaz H."/>
        </authorList>
    </citation>
    <scope>NUCLEOTIDE SEQUENCE [LARGE SCALE GENOMIC DNA]</scope>
    <source>
        <strain evidence="1 2">RIPI110</strain>
    </source>
</reference>
<dbReference type="KEGG" id="psin:CAK95_12655"/>
<dbReference type="GO" id="GO:0008684">
    <property type="term" value="F:2-oxopent-4-enoate hydratase activity"/>
    <property type="evidence" value="ECO:0007669"/>
    <property type="project" value="TreeGrafter"/>
</dbReference>
<dbReference type="EMBL" id="CP021112">
    <property type="protein sequence ID" value="ARP99836.1"/>
    <property type="molecule type" value="Genomic_DNA"/>
</dbReference>
<dbReference type="Proteomes" id="UP000194137">
    <property type="component" value="Chromosome"/>
</dbReference>
<protein>
    <recommendedName>
        <fullName evidence="3">Fumarylacetoacetase-like C-terminal domain-containing protein</fullName>
    </recommendedName>
</protein>
<gene>
    <name evidence="1" type="ORF">CAK95_12655</name>
</gene>
<dbReference type="GO" id="GO:0005737">
    <property type="term" value="C:cytoplasm"/>
    <property type="evidence" value="ECO:0007669"/>
    <property type="project" value="TreeGrafter"/>
</dbReference>
<proteinExistence type="predicted"/>
<evidence type="ECO:0000313" key="1">
    <source>
        <dbReference type="EMBL" id="ARP99836.1"/>
    </source>
</evidence>
<evidence type="ECO:0008006" key="3">
    <source>
        <dbReference type="Google" id="ProtNLM"/>
    </source>
</evidence>
<dbReference type="PANTHER" id="PTHR30143:SF0">
    <property type="entry name" value="2-KETO-4-PENTENOATE HYDRATASE"/>
    <property type="match status" value="1"/>
</dbReference>
<evidence type="ECO:0000313" key="2">
    <source>
        <dbReference type="Proteomes" id="UP000194137"/>
    </source>
</evidence>
<dbReference type="Gene3D" id="3.90.850.10">
    <property type="entry name" value="Fumarylacetoacetase-like, C-terminal domain"/>
    <property type="match status" value="1"/>
</dbReference>
<dbReference type="SUPFAM" id="SSF56529">
    <property type="entry name" value="FAH"/>
    <property type="match status" value="1"/>
</dbReference>
<dbReference type="InterPro" id="IPR036663">
    <property type="entry name" value="Fumarylacetoacetase_C_sf"/>
</dbReference>
<dbReference type="AlphaFoldDB" id="A0A1W6ZR35"/>